<dbReference type="EMBL" id="DF830075">
    <property type="protein sequence ID" value="GAK65304.1"/>
    <property type="molecule type" value="Genomic_DNA"/>
</dbReference>
<evidence type="ECO:0000256" key="6">
    <source>
        <dbReference type="ARBA" id="ARBA00022840"/>
    </source>
</evidence>
<proteinExistence type="predicted"/>
<dbReference type="GO" id="GO:0004674">
    <property type="term" value="F:protein serine/threonine kinase activity"/>
    <property type="evidence" value="ECO:0007669"/>
    <property type="project" value="UniProtKB-KW"/>
</dbReference>
<evidence type="ECO:0000313" key="12">
    <source>
        <dbReference type="EMBL" id="GAK65304.1"/>
    </source>
</evidence>
<dbReference type="PROSITE" id="PS00108">
    <property type="entry name" value="PROTEIN_KINASE_ST"/>
    <property type="match status" value="1"/>
</dbReference>
<dbReference type="Proteomes" id="UP000053758">
    <property type="component" value="Unassembled WGS sequence"/>
</dbReference>
<feature type="binding site" evidence="9">
    <location>
        <position position="147"/>
    </location>
    <ligand>
        <name>ATP</name>
        <dbReference type="ChEBI" id="CHEBI:30616"/>
    </ligand>
</feature>
<dbReference type="InterPro" id="IPR011009">
    <property type="entry name" value="Kinase-like_dom_sf"/>
</dbReference>
<dbReference type="InterPro" id="IPR052239">
    <property type="entry name" value="Ser/Thr-specific_kinases"/>
</dbReference>
<dbReference type="EC" id="2.7.11.1" evidence="1"/>
<dbReference type="SUPFAM" id="SSF56112">
    <property type="entry name" value="Protein kinase-like (PK-like)"/>
    <property type="match status" value="1"/>
</dbReference>
<dbReference type="PANTHER" id="PTHR45998">
    <property type="entry name" value="SERINE/THREONINE-PROTEIN KINASE 16"/>
    <property type="match status" value="1"/>
</dbReference>
<feature type="domain" description="Protein kinase" evidence="11">
    <location>
        <begin position="118"/>
        <end position="519"/>
    </location>
</feature>
<dbReference type="InterPro" id="IPR008271">
    <property type="entry name" value="Ser/Thr_kinase_AS"/>
</dbReference>
<keyword evidence="6 9" id="KW-0067">ATP-binding</keyword>
<evidence type="ECO:0000256" key="4">
    <source>
        <dbReference type="ARBA" id="ARBA00022741"/>
    </source>
</evidence>
<keyword evidence="2" id="KW-0723">Serine/threonine-protein kinase</keyword>
<sequence>MWAIHFAGATSRTRRVQHTHARGSPDFRSRPQRVLHPTCRLAKVLILSSSPHPLAAFPPTPNTAAGIVHAAIMPSIQSSSAGLLGSLFERAQDAIFALSSCLPCTPETSVLKLNGRNFQIVKLLGEGGFSFVYLVKDQASGRLFALKKIRCSGYGADSFQEAMKEIEATKRFRSPHIIPIYDSCVVQDDAGSGTLFGNLPSNDPDGAGGRGSDGGKVIYLFLPFYEKGNLQDVINAHVVRGTRFGEREMLNYFLGTCKAVREMHHYRLPNVGATRGGAGSSTIPRMEVTPPQDPFSDSHATDTQADQAPLISGEQQPEDADDDNASYPPKPNKGKGRDFGLDSAGDATDGGAEQGGAGGLLPYAHRDIKPGNVMVADDGQTPILMDFGSTIKARVHIKTRKEAVAHQDLAAERSSMPYRAPELFDVPTDVTLTEAVDIWSLGCLLYALAYLHSPFETTQTVEQGGSIALAVLNGSYKTPPSSQDPYSEKTREIIKRCIQVKPEDRPDIDQVIELTQTALRGLE</sequence>
<organism evidence="12">
    <name type="scientific">Pseudozyma antarctica</name>
    <name type="common">Yeast</name>
    <name type="synonym">Candida antarctica</name>
    <dbReference type="NCBI Taxonomy" id="84753"/>
    <lineage>
        <taxon>Eukaryota</taxon>
        <taxon>Fungi</taxon>
        <taxon>Dikarya</taxon>
        <taxon>Basidiomycota</taxon>
        <taxon>Ustilaginomycotina</taxon>
        <taxon>Ustilaginomycetes</taxon>
        <taxon>Ustilaginales</taxon>
        <taxon>Ustilaginaceae</taxon>
        <taxon>Moesziomyces</taxon>
    </lineage>
</organism>
<dbReference type="AlphaFoldDB" id="A0A081CF58"/>
<dbReference type="HOGENOM" id="CLU_000288_109_1_1"/>
<dbReference type="InterPro" id="IPR017441">
    <property type="entry name" value="Protein_kinase_ATP_BS"/>
</dbReference>
<evidence type="ECO:0000313" key="13">
    <source>
        <dbReference type="Proteomes" id="UP000053758"/>
    </source>
</evidence>
<protein>
    <recommendedName>
        <fullName evidence="1">non-specific serine/threonine protein kinase</fullName>
        <ecNumber evidence="1">2.7.11.1</ecNumber>
    </recommendedName>
</protein>
<evidence type="ECO:0000259" key="11">
    <source>
        <dbReference type="PROSITE" id="PS50011"/>
    </source>
</evidence>
<gene>
    <name evidence="12" type="ORF">PAN0_008d3521</name>
</gene>
<dbReference type="PROSITE" id="PS00107">
    <property type="entry name" value="PROTEIN_KINASE_ATP"/>
    <property type="match status" value="1"/>
</dbReference>
<evidence type="ECO:0000256" key="8">
    <source>
        <dbReference type="ARBA" id="ARBA00048679"/>
    </source>
</evidence>
<dbReference type="SMART" id="SM00220">
    <property type="entry name" value="S_TKc"/>
    <property type="match status" value="1"/>
</dbReference>
<dbReference type="RefSeq" id="XP_014656508.1">
    <property type="nucleotide sequence ID" value="XM_014801022.1"/>
</dbReference>
<comment type="catalytic activity">
    <reaction evidence="8">
        <text>L-seryl-[protein] + ATP = O-phospho-L-seryl-[protein] + ADP + H(+)</text>
        <dbReference type="Rhea" id="RHEA:17989"/>
        <dbReference type="Rhea" id="RHEA-COMP:9863"/>
        <dbReference type="Rhea" id="RHEA-COMP:11604"/>
        <dbReference type="ChEBI" id="CHEBI:15378"/>
        <dbReference type="ChEBI" id="CHEBI:29999"/>
        <dbReference type="ChEBI" id="CHEBI:30616"/>
        <dbReference type="ChEBI" id="CHEBI:83421"/>
        <dbReference type="ChEBI" id="CHEBI:456216"/>
        <dbReference type="EC" id="2.7.11.1"/>
    </reaction>
</comment>
<dbReference type="GO" id="GO:0032889">
    <property type="term" value="P:regulation of vacuole fusion, non-autophagic"/>
    <property type="evidence" value="ECO:0007669"/>
    <property type="project" value="TreeGrafter"/>
</dbReference>
<dbReference type="FunFam" id="1.10.510.10:FF:000550">
    <property type="entry name" value="Serine/threonine kinase 16"/>
    <property type="match status" value="1"/>
</dbReference>
<feature type="region of interest" description="Disordered" evidence="10">
    <location>
        <begin position="270"/>
        <end position="358"/>
    </location>
</feature>
<dbReference type="Pfam" id="PF00069">
    <property type="entry name" value="Pkinase"/>
    <property type="match status" value="2"/>
</dbReference>
<evidence type="ECO:0000256" key="3">
    <source>
        <dbReference type="ARBA" id="ARBA00022679"/>
    </source>
</evidence>
<evidence type="ECO:0000256" key="1">
    <source>
        <dbReference type="ARBA" id="ARBA00012513"/>
    </source>
</evidence>
<name>A0A081CF58_PSEA2</name>
<dbReference type="PROSITE" id="PS50011">
    <property type="entry name" value="PROTEIN_KINASE_DOM"/>
    <property type="match status" value="1"/>
</dbReference>
<dbReference type="GO" id="GO:0006624">
    <property type="term" value="P:vacuolar protein processing"/>
    <property type="evidence" value="ECO:0007669"/>
    <property type="project" value="TreeGrafter"/>
</dbReference>
<keyword evidence="13" id="KW-1185">Reference proteome</keyword>
<dbReference type="FunFam" id="1.10.510.10:FF:000973">
    <property type="entry name" value="Serine/threonine kinase 16"/>
    <property type="match status" value="1"/>
</dbReference>
<dbReference type="PANTHER" id="PTHR45998:SF2">
    <property type="entry name" value="SERINE_THREONINE-PROTEIN KINASE 16"/>
    <property type="match status" value="1"/>
</dbReference>
<dbReference type="GO" id="GO:0005773">
    <property type="term" value="C:vacuole"/>
    <property type="evidence" value="ECO:0007669"/>
    <property type="project" value="GOC"/>
</dbReference>
<comment type="catalytic activity">
    <reaction evidence="7">
        <text>L-threonyl-[protein] + ATP = O-phospho-L-threonyl-[protein] + ADP + H(+)</text>
        <dbReference type="Rhea" id="RHEA:46608"/>
        <dbReference type="Rhea" id="RHEA-COMP:11060"/>
        <dbReference type="Rhea" id="RHEA-COMP:11605"/>
        <dbReference type="ChEBI" id="CHEBI:15378"/>
        <dbReference type="ChEBI" id="CHEBI:30013"/>
        <dbReference type="ChEBI" id="CHEBI:30616"/>
        <dbReference type="ChEBI" id="CHEBI:61977"/>
        <dbReference type="ChEBI" id="CHEBI:456216"/>
        <dbReference type="EC" id="2.7.11.1"/>
    </reaction>
</comment>
<dbReference type="GO" id="GO:0005794">
    <property type="term" value="C:Golgi apparatus"/>
    <property type="evidence" value="ECO:0007669"/>
    <property type="project" value="TreeGrafter"/>
</dbReference>
<evidence type="ECO:0000256" key="2">
    <source>
        <dbReference type="ARBA" id="ARBA00022527"/>
    </source>
</evidence>
<accession>A0A081CF58</accession>
<dbReference type="InterPro" id="IPR000719">
    <property type="entry name" value="Prot_kinase_dom"/>
</dbReference>
<reference evidence="12" key="1">
    <citation type="submission" date="2014-07" db="EMBL/GenBank/DDBJ databases">
        <title>Draft genome sequence of the yeast Pseudozyma antarctica JCM 10317 known as a producer of lipase B which used in a wide range of industrial applications.</title>
        <authorList>
            <person name="Morita T."/>
            <person name="Saika A."/>
            <person name="Koike H."/>
        </authorList>
    </citation>
    <scope>NUCLEOTIDE SEQUENCE</scope>
    <source>
        <strain evidence="12">JCM 10317</strain>
    </source>
</reference>
<keyword evidence="4 9" id="KW-0547">Nucleotide-binding</keyword>
<evidence type="ECO:0000256" key="7">
    <source>
        <dbReference type="ARBA" id="ARBA00047899"/>
    </source>
</evidence>
<dbReference type="GO" id="GO:0005524">
    <property type="term" value="F:ATP binding"/>
    <property type="evidence" value="ECO:0007669"/>
    <property type="project" value="UniProtKB-UniRule"/>
</dbReference>
<evidence type="ECO:0000256" key="10">
    <source>
        <dbReference type="SAM" id="MobiDB-lite"/>
    </source>
</evidence>
<evidence type="ECO:0000256" key="5">
    <source>
        <dbReference type="ARBA" id="ARBA00022777"/>
    </source>
</evidence>
<evidence type="ECO:0000256" key="9">
    <source>
        <dbReference type="PROSITE-ProRule" id="PRU10141"/>
    </source>
</evidence>
<keyword evidence="5 12" id="KW-0418">Kinase</keyword>
<dbReference type="Gene3D" id="1.10.510.10">
    <property type="entry name" value="Transferase(Phosphotransferase) domain 1"/>
    <property type="match status" value="2"/>
</dbReference>
<dbReference type="GeneID" id="26304415"/>
<keyword evidence="3" id="KW-0808">Transferase</keyword>